<evidence type="ECO:0000256" key="3">
    <source>
        <dbReference type="ARBA" id="ARBA00022833"/>
    </source>
</evidence>
<sequence length="183" mass="20517">MVLQFVKSTKGNNMLLHDRFIHKKESISGEKIFWKCVNFNKSKCPGRVHTLDEEVVKSTSHNHVADAANTEARKTINQMKTAAEDLQITTRGVLAIAAEGTSCAAAGRLPSVLSMKRTVQRIRKQKEGAPTTSKSLMELVIPDEYLQDSRGKPSFLFDSGPGEDRILLYSTERNLSYMEHSRH</sequence>
<dbReference type="InterPro" id="IPR007588">
    <property type="entry name" value="Znf_FLYWCH"/>
</dbReference>
<gene>
    <name evidence="5" type="ORF">RN001_009380</name>
</gene>
<evidence type="ECO:0000256" key="1">
    <source>
        <dbReference type="ARBA" id="ARBA00022723"/>
    </source>
</evidence>
<keyword evidence="6" id="KW-1185">Reference proteome</keyword>
<evidence type="ECO:0000313" key="6">
    <source>
        <dbReference type="Proteomes" id="UP001353858"/>
    </source>
</evidence>
<dbReference type="EMBL" id="JARPUR010000004">
    <property type="protein sequence ID" value="KAK4876874.1"/>
    <property type="molecule type" value="Genomic_DNA"/>
</dbReference>
<keyword evidence="1" id="KW-0479">Metal-binding</keyword>
<accession>A0AAN7PTQ2</accession>
<feature type="domain" description="FLYWCH-type" evidence="4">
    <location>
        <begin position="5"/>
        <end position="63"/>
    </location>
</feature>
<reference evidence="6" key="1">
    <citation type="submission" date="2023-01" db="EMBL/GenBank/DDBJ databases">
        <title>Key to firefly adult light organ development and bioluminescence: homeobox transcription factors regulate luciferase expression and transportation to peroxisome.</title>
        <authorList>
            <person name="Fu X."/>
        </authorList>
    </citation>
    <scope>NUCLEOTIDE SEQUENCE [LARGE SCALE GENOMIC DNA]</scope>
</reference>
<keyword evidence="3" id="KW-0862">Zinc</keyword>
<evidence type="ECO:0000256" key="2">
    <source>
        <dbReference type="ARBA" id="ARBA00022771"/>
    </source>
</evidence>
<dbReference type="Pfam" id="PF04500">
    <property type="entry name" value="FLYWCH"/>
    <property type="match status" value="1"/>
</dbReference>
<comment type="caution">
    <text evidence="5">The sequence shown here is derived from an EMBL/GenBank/DDBJ whole genome shotgun (WGS) entry which is preliminary data.</text>
</comment>
<dbReference type="Gene3D" id="2.20.25.240">
    <property type="match status" value="1"/>
</dbReference>
<proteinExistence type="predicted"/>
<keyword evidence="2" id="KW-0863">Zinc-finger</keyword>
<name>A0AAN7PTQ2_9COLE</name>
<protein>
    <recommendedName>
        <fullName evidence="4">FLYWCH-type domain-containing protein</fullName>
    </recommendedName>
</protein>
<dbReference type="AlphaFoldDB" id="A0AAN7PTQ2"/>
<dbReference type="GO" id="GO:0008270">
    <property type="term" value="F:zinc ion binding"/>
    <property type="evidence" value="ECO:0007669"/>
    <property type="project" value="UniProtKB-KW"/>
</dbReference>
<organism evidence="5 6">
    <name type="scientific">Aquatica leii</name>
    <dbReference type="NCBI Taxonomy" id="1421715"/>
    <lineage>
        <taxon>Eukaryota</taxon>
        <taxon>Metazoa</taxon>
        <taxon>Ecdysozoa</taxon>
        <taxon>Arthropoda</taxon>
        <taxon>Hexapoda</taxon>
        <taxon>Insecta</taxon>
        <taxon>Pterygota</taxon>
        <taxon>Neoptera</taxon>
        <taxon>Endopterygota</taxon>
        <taxon>Coleoptera</taxon>
        <taxon>Polyphaga</taxon>
        <taxon>Elateriformia</taxon>
        <taxon>Elateroidea</taxon>
        <taxon>Lampyridae</taxon>
        <taxon>Luciolinae</taxon>
        <taxon>Aquatica</taxon>
    </lineage>
</organism>
<evidence type="ECO:0000313" key="5">
    <source>
        <dbReference type="EMBL" id="KAK4876874.1"/>
    </source>
</evidence>
<dbReference type="Proteomes" id="UP001353858">
    <property type="component" value="Unassembled WGS sequence"/>
</dbReference>
<evidence type="ECO:0000259" key="4">
    <source>
        <dbReference type="Pfam" id="PF04500"/>
    </source>
</evidence>